<keyword evidence="1" id="KW-0812">Transmembrane</keyword>
<name>C4J795_MAIZE</name>
<proteinExistence type="evidence at transcript level"/>
<accession>C4J795</accession>
<reference evidence="2" key="1">
    <citation type="journal article" date="2009" name="PLoS Genet.">
        <title>Sequencing, mapping, and analysis of 27,455 maize full-length cDNAs.</title>
        <authorList>
            <person name="Soderlund C."/>
            <person name="Descour A."/>
            <person name="Kudrna D."/>
            <person name="Bomhoff M."/>
            <person name="Boyd L."/>
            <person name="Currie J."/>
            <person name="Angelova A."/>
            <person name="Collura K."/>
            <person name="Wissotski M."/>
            <person name="Ashley E."/>
            <person name="Morrow D."/>
            <person name="Fernandes J."/>
            <person name="Walbot V."/>
            <person name="Yu Y."/>
        </authorList>
    </citation>
    <scope>NUCLEOTIDE SEQUENCE</scope>
    <source>
        <strain evidence="2">B73</strain>
    </source>
</reference>
<organism evidence="2">
    <name type="scientific">Zea mays</name>
    <name type="common">Maize</name>
    <dbReference type="NCBI Taxonomy" id="4577"/>
    <lineage>
        <taxon>Eukaryota</taxon>
        <taxon>Viridiplantae</taxon>
        <taxon>Streptophyta</taxon>
        <taxon>Embryophyta</taxon>
        <taxon>Tracheophyta</taxon>
        <taxon>Spermatophyta</taxon>
        <taxon>Magnoliopsida</taxon>
        <taxon>Liliopsida</taxon>
        <taxon>Poales</taxon>
        <taxon>Poaceae</taxon>
        <taxon>PACMAD clade</taxon>
        <taxon>Panicoideae</taxon>
        <taxon>Andropogonodae</taxon>
        <taxon>Andropogoneae</taxon>
        <taxon>Tripsacinae</taxon>
        <taxon>Zea</taxon>
    </lineage>
</organism>
<evidence type="ECO:0000256" key="1">
    <source>
        <dbReference type="SAM" id="Phobius"/>
    </source>
</evidence>
<dbReference type="AlphaFoldDB" id="C4J795"/>
<reference evidence="2" key="2">
    <citation type="submission" date="2012-06" db="EMBL/GenBank/DDBJ databases">
        <authorList>
            <person name="Yu Y."/>
            <person name="Currie J."/>
            <person name="Lomeli R."/>
            <person name="Angelova A."/>
            <person name="Collura K."/>
            <person name="Wissotski M."/>
            <person name="Campos D."/>
            <person name="Kudrna D."/>
            <person name="Golser W."/>
            <person name="Ashely E."/>
            <person name="Descour A."/>
            <person name="Fernandes J."/>
            <person name="Soderlund C."/>
            <person name="Walbot V."/>
        </authorList>
    </citation>
    <scope>NUCLEOTIDE SEQUENCE</scope>
    <source>
        <strain evidence="2">B73</strain>
    </source>
</reference>
<protein>
    <submittedName>
        <fullName evidence="2">Uncharacterized protein</fullName>
    </submittedName>
</protein>
<feature type="transmembrane region" description="Helical" evidence="1">
    <location>
        <begin position="6"/>
        <end position="26"/>
    </location>
</feature>
<dbReference type="EMBL" id="BT086692">
    <property type="protein sequence ID" value="ACR37045.1"/>
    <property type="molecule type" value="mRNA"/>
</dbReference>
<evidence type="ECO:0000313" key="2">
    <source>
        <dbReference type="EMBL" id="ACR37045.1"/>
    </source>
</evidence>
<keyword evidence="1" id="KW-1133">Transmembrane helix</keyword>
<keyword evidence="1" id="KW-0472">Membrane</keyword>
<sequence>MNEITLHGAITLTASVSTLYSFRLFTYIRESKTKKKAQMGDGSR</sequence>